<feature type="compositionally biased region" description="Basic and acidic residues" evidence="1">
    <location>
        <begin position="114"/>
        <end position="139"/>
    </location>
</feature>
<reference evidence="2 3" key="1">
    <citation type="submission" date="2023-10" db="EMBL/GenBank/DDBJ databases">
        <authorList>
            <person name="Maclean D."/>
            <person name="Macfadyen A."/>
        </authorList>
    </citation>
    <scope>NUCLEOTIDE SEQUENCE [LARGE SCALE GENOMIC DNA]</scope>
</reference>
<sequence>MGHDFIPVFGGDFYEHLVLHASTTQVDFMLHAATQTGPEDPELVVRYMKTLLEQSRDTALAGLQAGHDPSGVNPLTARPMYKLRGCSKTTEREEMRTAEAPSEGAQSNRFRSIIGDRIRKKDCAEIRPREYQREPKLREPTPGQQQMQMQMRS</sequence>
<evidence type="ECO:0000313" key="3">
    <source>
        <dbReference type="Proteomes" id="UP001314263"/>
    </source>
</evidence>
<protein>
    <submittedName>
        <fullName evidence="2">Uncharacterized protein</fullName>
    </submittedName>
</protein>
<gene>
    <name evidence="2" type="ORF">CVIRNUC_000107</name>
</gene>
<dbReference type="EMBL" id="CAUYUE010000001">
    <property type="protein sequence ID" value="CAK0732271.1"/>
    <property type="molecule type" value="Genomic_DNA"/>
</dbReference>
<dbReference type="AlphaFoldDB" id="A0AAV1HQH7"/>
<proteinExistence type="predicted"/>
<organism evidence="2 3">
    <name type="scientific">Coccomyxa viridis</name>
    <dbReference type="NCBI Taxonomy" id="1274662"/>
    <lineage>
        <taxon>Eukaryota</taxon>
        <taxon>Viridiplantae</taxon>
        <taxon>Chlorophyta</taxon>
        <taxon>core chlorophytes</taxon>
        <taxon>Trebouxiophyceae</taxon>
        <taxon>Trebouxiophyceae incertae sedis</taxon>
        <taxon>Coccomyxaceae</taxon>
        <taxon>Coccomyxa</taxon>
    </lineage>
</organism>
<dbReference type="Proteomes" id="UP001314263">
    <property type="component" value="Unassembled WGS sequence"/>
</dbReference>
<keyword evidence="3" id="KW-1185">Reference proteome</keyword>
<feature type="compositionally biased region" description="Low complexity" evidence="1">
    <location>
        <begin position="144"/>
        <end position="153"/>
    </location>
</feature>
<evidence type="ECO:0000313" key="2">
    <source>
        <dbReference type="EMBL" id="CAK0732271.1"/>
    </source>
</evidence>
<accession>A0AAV1HQH7</accession>
<evidence type="ECO:0000256" key="1">
    <source>
        <dbReference type="SAM" id="MobiDB-lite"/>
    </source>
</evidence>
<name>A0AAV1HQH7_9CHLO</name>
<feature type="region of interest" description="Disordered" evidence="1">
    <location>
        <begin position="88"/>
        <end position="153"/>
    </location>
</feature>
<comment type="caution">
    <text evidence="2">The sequence shown here is derived from an EMBL/GenBank/DDBJ whole genome shotgun (WGS) entry which is preliminary data.</text>
</comment>